<sequence>MGKVEMKLEMTAEQEELRKRIDAGQEEIRSILQTKVEEIEIKMGKVKELSDRFQDVEKYLEFLETRPYKDGRLQDFEKRLEFLETCPSNVTPCSERFASHSMTSYPPMMDRLSELYSRHNSMSSFKLIAWITEQE</sequence>
<gene>
    <name evidence="2" type="ORF">NPIL_450621</name>
</gene>
<reference evidence="2" key="1">
    <citation type="submission" date="2020-08" db="EMBL/GenBank/DDBJ databases">
        <title>Multicomponent nature underlies the extraordinary mechanical properties of spider dragline silk.</title>
        <authorList>
            <person name="Kono N."/>
            <person name="Nakamura H."/>
            <person name="Mori M."/>
            <person name="Yoshida Y."/>
            <person name="Ohtoshi R."/>
            <person name="Malay A.D."/>
            <person name="Moran D.A.P."/>
            <person name="Tomita M."/>
            <person name="Numata K."/>
            <person name="Arakawa K."/>
        </authorList>
    </citation>
    <scope>NUCLEOTIDE SEQUENCE</scope>
</reference>
<dbReference type="AlphaFoldDB" id="A0A8X6NFM7"/>
<proteinExistence type="predicted"/>
<dbReference type="Proteomes" id="UP000887013">
    <property type="component" value="Unassembled WGS sequence"/>
</dbReference>
<organism evidence="2 3">
    <name type="scientific">Nephila pilipes</name>
    <name type="common">Giant wood spider</name>
    <name type="synonym">Nephila maculata</name>
    <dbReference type="NCBI Taxonomy" id="299642"/>
    <lineage>
        <taxon>Eukaryota</taxon>
        <taxon>Metazoa</taxon>
        <taxon>Ecdysozoa</taxon>
        <taxon>Arthropoda</taxon>
        <taxon>Chelicerata</taxon>
        <taxon>Arachnida</taxon>
        <taxon>Araneae</taxon>
        <taxon>Araneomorphae</taxon>
        <taxon>Entelegynae</taxon>
        <taxon>Araneoidea</taxon>
        <taxon>Nephilidae</taxon>
        <taxon>Nephila</taxon>
    </lineage>
</organism>
<keyword evidence="1" id="KW-0175">Coiled coil</keyword>
<dbReference type="EMBL" id="BMAW01057424">
    <property type="protein sequence ID" value="GFT10875.1"/>
    <property type="molecule type" value="Genomic_DNA"/>
</dbReference>
<accession>A0A8X6NFM7</accession>
<protein>
    <submittedName>
        <fullName evidence="2">Uncharacterized protein</fullName>
    </submittedName>
</protein>
<evidence type="ECO:0000313" key="2">
    <source>
        <dbReference type="EMBL" id="GFT10875.1"/>
    </source>
</evidence>
<evidence type="ECO:0000256" key="1">
    <source>
        <dbReference type="SAM" id="Coils"/>
    </source>
</evidence>
<evidence type="ECO:0000313" key="3">
    <source>
        <dbReference type="Proteomes" id="UP000887013"/>
    </source>
</evidence>
<keyword evidence="3" id="KW-1185">Reference proteome</keyword>
<comment type="caution">
    <text evidence="2">The sequence shown here is derived from an EMBL/GenBank/DDBJ whole genome shotgun (WGS) entry which is preliminary data.</text>
</comment>
<name>A0A8X6NFM7_NEPPI</name>
<feature type="coiled-coil region" evidence="1">
    <location>
        <begin position="7"/>
        <end position="66"/>
    </location>
</feature>